<dbReference type="CDD" id="cd03244">
    <property type="entry name" value="ABCC_MRP_domain2"/>
    <property type="match status" value="2"/>
</dbReference>
<evidence type="ECO:0000313" key="15">
    <source>
        <dbReference type="Proteomes" id="UP000284842"/>
    </source>
</evidence>
<evidence type="ECO:0000256" key="8">
    <source>
        <dbReference type="ARBA" id="ARBA00023136"/>
    </source>
</evidence>
<feature type="transmembrane region" description="Helical" evidence="11">
    <location>
        <begin position="223"/>
        <end position="246"/>
    </location>
</feature>
<feature type="transmembrane region" description="Helical" evidence="11">
    <location>
        <begin position="893"/>
        <end position="912"/>
    </location>
</feature>
<feature type="region of interest" description="Disordered" evidence="10">
    <location>
        <begin position="428"/>
        <end position="486"/>
    </location>
</feature>
<protein>
    <submittedName>
        <fullName evidence="14">Uncharacterized protein</fullName>
    </submittedName>
</protein>
<evidence type="ECO:0000256" key="4">
    <source>
        <dbReference type="ARBA" id="ARBA00022692"/>
    </source>
</evidence>
<keyword evidence="4 11" id="KW-0812">Transmembrane</keyword>
<evidence type="ECO:0000256" key="7">
    <source>
        <dbReference type="ARBA" id="ARBA00022989"/>
    </source>
</evidence>
<keyword evidence="7 11" id="KW-1133">Transmembrane helix</keyword>
<feature type="region of interest" description="Disordered" evidence="10">
    <location>
        <begin position="1769"/>
        <end position="1827"/>
    </location>
</feature>
<dbReference type="FunFam" id="1.20.1560.10:FF:000006">
    <property type="entry name" value="ATP-binding cassette, sub-family C (CFTR/MRP), member 9"/>
    <property type="match status" value="1"/>
</dbReference>
<keyword evidence="9" id="KW-0325">Glycoprotein</keyword>
<dbReference type="InterPro" id="IPR050173">
    <property type="entry name" value="ABC_transporter_C-like"/>
</dbReference>
<dbReference type="GO" id="GO:0005524">
    <property type="term" value="F:ATP binding"/>
    <property type="evidence" value="ECO:0007669"/>
    <property type="project" value="UniProtKB-KW"/>
</dbReference>
<dbReference type="Pfam" id="PF00005">
    <property type="entry name" value="ABC_tran"/>
    <property type="match status" value="4"/>
</dbReference>
<dbReference type="InterPro" id="IPR003593">
    <property type="entry name" value="AAA+_ATPase"/>
</dbReference>
<keyword evidence="5" id="KW-0547">Nucleotide-binding</keyword>
<comment type="caution">
    <text evidence="14">The sequence shown here is derived from an EMBL/GenBank/DDBJ whole genome shotgun (WGS) entry which is preliminary data.</text>
</comment>
<feature type="transmembrane region" description="Helical" evidence="11">
    <location>
        <begin position="2349"/>
        <end position="2369"/>
    </location>
</feature>
<dbReference type="PANTHER" id="PTHR24223">
    <property type="entry name" value="ATP-BINDING CASSETTE SUB-FAMILY C"/>
    <property type="match status" value="1"/>
</dbReference>
<feature type="transmembrane region" description="Helical" evidence="11">
    <location>
        <begin position="2204"/>
        <end position="2227"/>
    </location>
</feature>
<evidence type="ECO:0000259" key="12">
    <source>
        <dbReference type="PROSITE" id="PS50893"/>
    </source>
</evidence>
<feature type="domain" description="ABC transmembrane type-1" evidence="13">
    <location>
        <begin position="146"/>
        <end position="364"/>
    </location>
</feature>
<name>A0A409VLR2_9AGAR</name>
<feature type="domain" description="ABC transporter" evidence="12">
    <location>
        <begin position="466"/>
        <end position="697"/>
    </location>
</feature>
<feature type="transmembrane region" description="Helical" evidence="11">
    <location>
        <begin position="978"/>
        <end position="1000"/>
    </location>
</feature>
<dbReference type="GO" id="GO:0016020">
    <property type="term" value="C:membrane"/>
    <property type="evidence" value="ECO:0007669"/>
    <property type="project" value="UniProtKB-SubCell"/>
</dbReference>
<dbReference type="FunFam" id="3.40.50.300:FF:000997">
    <property type="entry name" value="Multidrug resistance-associated protein 1"/>
    <property type="match status" value="2"/>
</dbReference>
<dbReference type="FunFam" id="1.20.1560.10:FF:000010">
    <property type="entry name" value="Multidrug resistance-associated ABC transporter"/>
    <property type="match status" value="2"/>
</dbReference>
<feature type="domain" description="ABC transmembrane type-1" evidence="13">
    <location>
        <begin position="1566"/>
        <end position="1706"/>
    </location>
</feature>
<evidence type="ECO:0000259" key="13">
    <source>
        <dbReference type="PROSITE" id="PS50929"/>
    </source>
</evidence>
<feature type="compositionally biased region" description="Basic and acidic residues" evidence="10">
    <location>
        <begin position="428"/>
        <end position="441"/>
    </location>
</feature>
<feature type="domain" description="ABC transporter" evidence="12">
    <location>
        <begin position="1816"/>
        <end position="2037"/>
    </location>
</feature>
<keyword evidence="15" id="KW-1185">Reference proteome</keyword>
<feature type="compositionally biased region" description="Basic and acidic residues" evidence="10">
    <location>
        <begin position="1769"/>
        <end position="1795"/>
    </location>
</feature>
<dbReference type="InterPro" id="IPR027417">
    <property type="entry name" value="P-loop_NTPase"/>
</dbReference>
<dbReference type="GO" id="GO:0140359">
    <property type="term" value="F:ABC-type transporter activity"/>
    <property type="evidence" value="ECO:0007669"/>
    <property type="project" value="InterPro"/>
</dbReference>
<evidence type="ECO:0000313" key="14">
    <source>
        <dbReference type="EMBL" id="PPQ67201.1"/>
    </source>
</evidence>
<feature type="transmembrane region" description="Helical" evidence="11">
    <location>
        <begin position="335"/>
        <end position="358"/>
    </location>
</feature>
<feature type="transmembrane region" description="Helical" evidence="11">
    <location>
        <begin position="2096"/>
        <end position="2123"/>
    </location>
</feature>
<reference evidence="14 15" key="1">
    <citation type="journal article" date="2018" name="Evol. Lett.">
        <title>Horizontal gene cluster transfer increased hallucinogenic mushroom diversity.</title>
        <authorList>
            <person name="Reynolds H.T."/>
            <person name="Vijayakumar V."/>
            <person name="Gluck-Thaler E."/>
            <person name="Korotkin H.B."/>
            <person name="Matheny P.B."/>
            <person name="Slot J.C."/>
        </authorList>
    </citation>
    <scope>NUCLEOTIDE SEQUENCE [LARGE SCALE GENOMIC DNA]</scope>
    <source>
        <strain evidence="14 15">2629</strain>
    </source>
</reference>
<dbReference type="OrthoDB" id="6500128at2759"/>
<gene>
    <name evidence="14" type="ORF">CVT24_011272</name>
</gene>
<dbReference type="FunFam" id="3.40.50.300:FF:000565">
    <property type="entry name" value="ABC bile acid transporter"/>
    <property type="match status" value="1"/>
</dbReference>
<feature type="transmembrane region" description="Helical" evidence="11">
    <location>
        <begin position="2318"/>
        <end position="2337"/>
    </location>
</feature>
<dbReference type="PROSITE" id="PS50929">
    <property type="entry name" value="ABC_TM1F"/>
    <property type="match status" value="4"/>
</dbReference>
<dbReference type="InParanoid" id="A0A409VLR2"/>
<feature type="domain" description="ABC transporter" evidence="12">
    <location>
        <begin position="1084"/>
        <end position="1324"/>
    </location>
</feature>
<comment type="subcellular location">
    <subcellularLocation>
        <location evidence="1">Membrane</location>
        <topology evidence="1">Multi-pass membrane protein</topology>
    </subcellularLocation>
</comment>
<feature type="transmembrane region" description="Helical" evidence="11">
    <location>
        <begin position="1675"/>
        <end position="1697"/>
    </location>
</feature>
<dbReference type="PANTHER" id="PTHR24223:SF456">
    <property type="entry name" value="MULTIDRUG RESISTANCE-ASSOCIATED PROTEIN LETHAL(2)03659"/>
    <property type="match status" value="1"/>
</dbReference>
<feature type="domain" description="ABC transporter" evidence="12">
    <location>
        <begin position="2449"/>
        <end position="2686"/>
    </location>
</feature>
<accession>A0A409VLR2</accession>
<evidence type="ECO:0000256" key="6">
    <source>
        <dbReference type="ARBA" id="ARBA00022840"/>
    </source>
</evidence>
<comment type="similarity">
    <text evidence="2">Belongs to the ABC transporter superfamily. ABCC family. Conjugate transporter (TC 3.A.1.208) subfamily.</text>
</comment>
<dbReference type="SUPFAM" id="SSF90123">
    <property type="entry name" value="ABC transporter transmembrane region"/>
    <property type="match status" value="4"/>
</dbReference>
<dbReference type="Gene3D" id="3.40.50.300">
    <property type="entry name" value="P-loop containing nucleotide triphosphate hydrolases"/>
    <property type="match status" value="4"/>
</dbReference>
<keyword evidence="6" id="KW-0067">ATP-binding</keyword>
<dbReference type="CDD" id="cd03250">
    <property type="entry name" value="ABCC_MRP_domain1"/>
    <property type="match status" value="2"/>
</dbReference>
<feature type="transmembrane region" description="Helical" evidence="11">
    <location>
        <begin position="756"/>
        <end position="781"/>
    </location>
</feature>
<dbReference type="PROSITE" id="PS00211">
    <property type="entry name" value="ABC_TRANSPORTER_1"/>
    <property type="match status" value="4"/>
</dbReference>
<evidence type="ECO:0000256" key="11">
    <source>
        <dbReference type="SAM" id="Phobius"/>
    </source>
</evidence>
<evidence type="ECO:0000256" key="2">
    <source>
        <dbReference type="ARBA" id="ARBA00009726"/>
    </source>
</evidence>
<dbReference type="PROSITE" id="PS50893">
    <property type="entry name" value="ABC_TRANSPORTER_2"/>
    <property type="match status" value="4"/>
</dbReference>
<dbReference type="InterPro" id="IPR017871">
    <property type="entry name" value="ABC_transporter-like_CS"/>
</dbReference>
<dbReference type="GO" id="GO:0016887">
    <property type="term" value="F:ATP hydrolysis activity"/>
    <property type="evidence" value="ECO:0007669"/>
    <property type="project" value="InterPro"/>
</dbReference>
<feature type="transmembrane region" description="Helical" evidence="11">
    <location>
        <begin position="2233"/>
        <end position="2252"/>
    </location>
</feature>
<feature type="transmembrane region" description="Helical" evidence="11">
    <location>
        <begin position="1562"/>
        <end position="1588"/>
    </location>
</feature>
<evidence type="ECO:0000256" key="5">
    <source>
        <dbReference type="ARBA" id="ARBA00022741"/>
    </source>
</evidence>
<keyword evidence="8 11" id="KW-0472">Membrane</keyword>
<organism evidence="14 15">
    <name type="scientific">Panaeolus cyanescens</name>
    <dbReference type="NCBI Taxonomy" id="181874"/>
    <lineage>
        <taxon>Eukaryota</taxon>
        <taxon>Fungi</taxon>
        <taxon>Dikarya</taxon>
        <taxon>Basidiomycota</taxon>
        <taxon>Agaricomycotina</taxon>
        <taxon>Agaricomycetes</taxon>
        <taxon>Agaricomycetidae</taxon>
        <taxon>Agaricales</taxon>
        <taxon>Agaricineae</taxon>
        <taxon>Galeropsidaceae</taxon>
        <taxon>Panaeolus</taxon>
    </lineage>
</organism>
<dbReference type="SUPFAM" id="SSF52540">
    <property type="entry name" value="P-loop containing nucleoside triphosphate hydrolases"/>
    <property type="match status" value="4"/>
</dbReference>
<feature type="compositionally biased region" description="Basic and acidic residues" evidence="10">
    <location>
        <begin position="1809"/>
        <end position="1827"/>
    </location>
</feature>
<dbReference type="FunFam" id="3.40.50.300:FF:000630">
    <property type="entry name" value="ATP-binding cassette (ABC) transporter, putative"/>
    <property type="match status" value="1"/>
</dbReference>
<feature type="transmembrane region" description="Helical" evidence="11">
    <location>
        <begin position="134"/>
        <end position="153"/>
    </location>
</feature>
<keyword evidence="3" id="KW-0813">Transport</keyword>
<dbReference type="InterPro" id="IPR036640">
    <property type="entry name" value="ABC1_TM_sf"/>
</dbReference>
<evidence type="ECO:0000256" key="3">
    <source>
        <dbReference type="ARBA" id="ARBA00022448"/>
    </source>
</evidence>
<dbReference type="Gene3D" id="1.20.1560.10">
    <property type="entry name" value="ABC transporter type 1, transmembrane domain"/>
    <property type="match status" value="4"/>
</dbReference>
<dbReference type="InterPro" id="IPR011527">
    <property type="entry name" value="ABC1_TM_dom"/>
</dbReference>
<feature type="transmembrane region" description="Helical" evidence="11">
    <location>
        <begin position="2135"/>
        <end position="2162"/>
    </location>
</feature>
<dbReference type="EMBL" id="NHTK01006027">
    <property type="protein sequence ID" value="PPQ67201.1"/>
    <property type="molecule type" value="Genomic_DNA"/>
</dbReference>
<evidence type="ECO:0000256" key="10">
    <source>
        <dbReference type="SAM" id="MobiDB-lite"/>
    </source>
</evidence>
<dbReference type="CDD" id="cd18606">
    <property type="entry name" value="ABC_6TM_YOR1_D2_like"/>
    <property type="match status" value="2"/>
</dbReference>
<feature type="transmembrane region" description="Helical" evidence="11">
    <location>
        <begin position="801"/>
        <end position="823"/>
    </location>
</feature>
<feature type="domain" description="ABC transmembrane type-1" evidence="13">
    <location>
        <begin position="759"/>
        <end position="1017"/>
    </location>
</feature>
<sequence length="2705" mass="300150">MKLSWFKPTPAPPAFGAGKVLPNQSSLPLQEDDFWELPPHRLTAGLTNQIEANFYERCPPEKRPPFMRDVTGQVATSSASAGAPEKDAKSLTNLEKGSSEDDATEANTPDVAPSKPLYDESLFKAIHKTFTRRIWLSGLLLLVSAGMTTGLYVRTGVIGNIFRKSLRLSGKSRSEHTVGKITTMISQDATHLDTFAAYAHYLWVAPIELIIGIALLIRNLGVSALVGFGVLIGSMPFQAILIAIMFQQRKKGLKITDQRLRLTNEILQGIRLIKIYGWEKFYSQKIMELRKGELGTVRASAYAISGFVAMFTFVPILASILSFIVYALLGNDLNIAIIFTSLQLFNVIRVPLMIFPFVMSAMTDAMISLGRISSFLEAEELPDLYKIQQDFPDAVQIDGDFEWETVYRPPSAKDFEQEDATAIREAYTKEQKEKKEKEKAAKMKQKKRKAGDEEKTEGLPIVDPSVGEKPVGKEPSEGKEEEKIEERPFSLKSINITVPRGAFVAIIGTVGSGKSSLLQAIIGEMRRTRGEVTLGGSVAYVPQSPWIRNDTIRQNVLFGQENDEAKFRRVIHACGLDHDLTVFPHAEETEIGEKGITLSGGQKARVSLARAAYHDSDVVLLDGPLSAVDSYVGKHILQNCLLEGPMSNRTRILVTHALHVLDKVDYIYVMDNGSVIEKGTYQELMASGALFAKLIEEYGSKEASNKVDTTTAVTKTELEEEKVKKNALMQLEERNTGSVSWNIYKQYFENAGGLRWLPLLAFLLIVTEGNNVATTLVLGFWTGNTLHNFSQRGYMALYAGLGAGLALSTFATTAVFVFLGVIASMNLYNKAFKGVINSPSSFFDTTPIGRIISRLSKDQETIDASLPLVLRAFVSTLVSVFGTIALVFYTFPYLGIIFLPLSVLYYMASVYYRRNSVETQRLDSVLRSTLFASYSESLTGLSTIRAYRQQTKSIEHAEHGLDKQNRAYMMTITMQRWLALRLEFFGNVLVLGIALFGAGLRGSVNPAKISVVLTYTLACTSHSLLFQANHTYLRFITELISMFAQTEQNMNSVERVLHYAELEPEENSNNTAEPPDSWPEGGAISFKNVKLVYRKGLPLVLKGVTFAIQPAEKIGIVGRTGSGKSTLIQALLRLVELQEGIIEIDDVDIAQVPLHTLRSRMALVPQDNSLFLGTLRDNIDPQHGQTDADLISVLQRASLLPTDGPIDPAVEAKFSLDAVVGDEGSNYSAGEKQLLALCRALVKNSRIIILDEATSNVDVETDAKIQRTIQKEFASSTLLCIAHRLNTIAHYDRVLVMGDGHVAEFDTVLNLFDNSTSIFRSLCDEANLSLSDILKIRQDYGTKAVEILCIPFMKFSWFKPTPAPPGFGAGKVLPNRNASILINSSLDLWELPPHRLTGELTNRIETNFYERCAPEKRPPFMRSTTVIDTQEKQAETDVEGSKSGSSGSIYDESLFKAIHKTFIRRIWSSGVLLLISGEFLCNDHISGYNFSFIRDSENDDSFGQQGSNYMAHGIIYLPPTFRIGAEFGTCSWIHGSTRDWFWHWSGICSLRDASLWVSPIQLGVSALVGLGVLVFAMPFQGILVAIMYKQRQKGLKITDQRVRLTTEILHGIRLIKTYGWESFYTQKIMELRKGELGTVQASAFAVSGLIAMFTFVPILASILSFIVYALTGHDLNIAVIFTSLQLFNVIRVPLLIFPMVMSAMTDAVISLGRISTFLTAEELPGQYKIDLELRNALQINGDFEWETVYRPPTAKDFEQEDVTAIREAYNKDQKEKKEKAKEEVKKKKRAVRDTDEKTEEGLPTVSPTIREKAPDLPVEEKDKPEDKPFSLKSIDVVVPRGSFVAIVGTIGSGKSSLLQAIIGEMRRSHGEVVVGGSVAYVPQSPWIRNDTVRQNILFGQPDDQAKFRQVIHACGLDHDLKIFSHGEQTEIGEKGITLSGGQKARVSLARAAYHDSDIVLLDDPLSAVDAYVGKHILENCLLSGPMAQRTRVLVTHALHVLDKVDYIYVMDHGSIIERGTYKELVANGALFSRLVEEYGSKETVTKGTRTAAISKADLEEEQVKKNALMQLEERNTGSVSWHVYAMYFRNAGGLRWLPLLLFLLIIVEGHNVATTLVLGFWTGNTLPHFSQRGYMALYAGLGAGLAISTFSMTVVVVLLGIVASMNLYRRAFGGVLSSPLSFFDTTPIGRIVSRLSKDQETIDAALPIILQSFVTTLFSVFGTIGLVFYTFPYLGIIFAPLAVLYHITSVYYRRNSVETKRLDSLLRSALYSSYSESLTGLTTIRAYRQQTRAVSHAEHGLDMENRAYMMTITMQRWLALRLEFFGNVLVLGIALFGAGLRGSVNPAKISVVLTYTLTGMICCCHWFPITKRFPYSYHDVLCDRLSDFDAVFWLIILPLAELISMFAQTEQNMNSVERVLHYAQLDPEEDRERASELEIPPSWPNGGAVSFRNVKLAYRSGLPLVLKGVTFDVRPAEKVGIVGRTGSGKSTLIQALLRLVPIQEGIIDIDSVNILGVPLQTLRSRIALVPQDNSLFLGTLRENLDPQHSKTDAELISVLQRASLLPKDGPTDPTVEAKFSLDAVVTDEGSNYSAGEKQLLALCRALVKNSRIIILDEATSNVDVETDSKVQRTIQTEFASSTLLCIAHRLNTVGMILVMDDGHVAEFDTVLNLFDNPNSIFRSLCDEANLTRNDILKIRQDHGFN</sequence>
<proteinExistence type="inferred from homology"/>
<feature type="compositionally biased region" description="Basic and acidic residues" evidence="10">
    <location>
        <begin position="470"/>
        <end position="486"/>
    </location>
</feature>
<feature type="transmembrane region" description="Helical" evidence="11">
    <location>
        <begin position="299"/>
        <end position="329"/>
    </location>
</feature>
<dbReference type="STRING" id="181874.A0A409VLR2"/>
<evidence type="ECO:0000256" key="1">
    <source>
        <dbReference type="ARBA" id="ARBA00004141"/>
    </source>
</evidence>
<feature type="transmembrane region" description="Helical" evidence="11">
    <location>
        <begin position="195"/>
        <end position="217"/>
    </location>
</feature>
<dbReference type="CDD" id="cd18597">
    <property type="entry name" value="ABC_6TM_YOR1_D1_like"/>
    <property type="match status" value="1"/>
</dbReference>
<feature type="transmembrane region" description="Helical" evidence="11">
    <location>
        <begin position="1641"/>
        <end position="1669"/>
    </location>
</feature>
<feature type="transmembrane region" description="Helical" evidence="11">
    <location>
        <begin position="2390"/>
        <end position="2407"/>
    </location>
</feature>
<dbReference type="SMART" id="SM00382">
    <property type="entry name" value="AAA"/>
    <property type="match status" value="4"/>
</dbReference>
<dbReference type="InterPro" id="IPR003439">
    <property type="entry name" value="ABC_transporter-like_ATP-bd"/>
</dbReference>
<dbReference type="Pfam" id="PF00664">
    <property type="entry name" value="ABC_membrane"/>
    <property type="match status" value="4"/>
</dbReference>
<feature type="region of interest" description="Disordered" evidence="10">
    <location>
        <begin position="72"/>
        <end position="112"/>
    </location>
</feature>
<feature type="domain" description="ABC transmembrane type-1" evidence="13">
    <location>
        <begin position="2099"/>
        <end position="2357"/>
    </location>
</feature>
<dbReference type="Proteomes" id="UP000284842">
    <property type="component" value="Unassembled WGS sequence"/>
</dbReference>
<evidence type="ECO:0000256" key="9">
    <source>
        <dbReference type="ARBA" id="ARBA00023180"/>
    </source>
</evidence>